<dbReference type="Gene3D" id="3.30.200.20">
    <property type="entry name" value="Phosphorylase Kinase, domain 1"/>
    <property type="match status" value="1"/>
</dbReference>
<dbReference type="EC" id="2.7.11.1" evidence="3"/>
<keyword evidence="10" id="KW-1035">Host cytoplasm</keyword>
<dbReference type="Gene3D" id="1.10.510.10">
    <property type="entry name" value="Transferase(Phosphotransferase) domain 1"/>
    <property type="match status" value="1"/>
</dbReference>
<keyword evidence="5" id="KW-0723">Serine/threonine-protein kinase</keyword>
<evidence type="ECO:0000256" key="9">
    <source>
        <dbReference type="ARBA" id="ARBA00022840"/>
    </source>
</evidence>
<comment type="catalytic activity">
    <reaction evidence="12">
        <text>L-seryl-[protein] + ATP = O-phospho-L-seryl-[protein] + ADP + H(+)</text>
        <dbReference type="Rhea" id="RHEA:17989"/>
        <dbReference type="Rhea" id="RHEA-COMP:9863"/>
        <dbReference type="Rhea" id="RHEA-COMP:11604"/>
        <dbReference type="ChEBI" id="CHEBI:15378"/>
        <dbReference type="ChEBI" id="CHEBI:29999"/>
        <dbReference type="ChEBI" id="CHEBI:30616"/>
        <dbReference type="ChEBI" id="CHEBI:83421"/>
        <dbReference type="ChEBI" id="CHEBI:456216"/>
        <dbReference type="EC" id="2.7.11.1"/>
    </reaction>
</comment>
<feature type="region of interest" description="Disordered" evidence="13">
    <location>
        <begin position="52"/>
        <end position="221"/>
    </location>
</feature>
<evidence type="ECO:0000259" key="14">
    <source>
        <dbReference type="PROSITE" id="PS50011"/>
    </source>
</evidence>
<evidence type="ECO:0000256" key="5">
    <source>
        <dbReference type="ARBA" id="ARBA00022527"/>
    </source>
</evidence>
<evidence type="ECO:0000256" key="8">
    <source>
        <dbReference type="ARBA" id="ARBA00022777"/>
    </source>
</evidence>
<evidence type="ECO:0000256" key="11">
    <source>
        <dbReference type="ARBA" id="ARBA00047899"/>
    </source>
</evidence>
<evidence type="ECO:0000256" key="1">
    <source>
        <dbReference type="ARBA" id="ARBA00004192"/>
    </source>
</evidence>
<feature type="compositionally biased region" description="Basic residues" evidence="13">
    <location>
        <begin position="147"/>
        <end position="157"/>
    </location>
</feature>
<dbReference type="PROSITE" id="PS00108">
    <property type="entry name" value="PROTEIN_KINASE_ST"/>
    <property type="match status" value="1"/>
</dbReference>
<sequence length="501" mass="57119">MVIPELVSVQSVAGLRRERLHCGELLHSSRFLRFYKFSSRTETIFGLKSCPSSMNRSASVLPSEKRLPPPSSLTSLLLPAGSSPRTQQHLSNQEEKIFGRTRGRSRKRSRDSTTSGERACRKRKSSSEDSRPSKRSRKTTSPQPAKCKAKEKRKHRLAKDGSTESKIAAEKEEPCRQEEEEEEPPVKPKSDQTSAESAAAKEDSPSTSKEKQTPPVNNYAQREFNYRYTTIKSIATGGFGEVYSGIRNDDKRLVAIKRIPRRKVEYVGYDFNMLLNPSPLEVRLLDYLGAGVGDDSSHITPVLLDWYDLGNEVVLVFERPEPCMDLEEYLKWLGPIKLDHDKARDIFRQLLDAAIEMEDNQIFHRDIKPTNVLIETGSERLRARFIDFGCGTMYKSGQIFWDHIGTPRFFPPEMIRGHSYKPGPTTVWQLGVLLYYMLFKKRPQYSNRAIASPVPVPVPHVIPPDCRDLLQSCLEKDPNMRPTLKKLKTFRWLKTTSSTGK</sequence>
<comment type="similarity">
    <text evidence="2">Belongs to the protein kinase superfamily. CAMK Ser/Thr protein kinase family. PIM subfamily.</text>
</comment>
<evidence type="ECO:0000256" key="6">
    <source>
        <dbReference type="ARBA" id="ARBA00022679"/>
    </source>
</evidence>
<feature type="compositionally biased region" description="Low complexity" evidence="13">
    <location>
        <begin position="72"/>
        <end position="84"/>
    </location>
</feature>
<evidence type="ECO:0000256" key="4">
    <source>
        <dbReference type="ARBA" id="ARBA00016885"/>
    </source>
</evidence>
<feature type="compositionally biased region" description="Basic and acidic residues" evidence="13">
    <location>
        <begin position="199"/>
        <end position="212"/>
    </location>
</feature>
<dbReference type="SUPFAM" id="SSF56112">
    <property type="entry name" value="Protein kinase-like (PK-like)"/>
    <property type="match status" value="1"/>
</dbReference>
<dbReference type="GO" id="GO:0005524">
    <property type="term" value="F:ATP binding"/>
    <property type="evidence" value="ECO:0007669"/>
    <property type="project" value="UniProtKB-KW"/>
</dbReference>
<keyword evidence="16" id="KW-1185">Reference proteome</keyword>
<evidence type="ECO:0000256" key="7">
    <source>
        <dbReference type="ARBA" id="ARBA00022741"/>
    </source>
</evidence>
<feature type="compositionally biased region" description="Basic and acidic residues" evidence="13">
    <location>
        <begin position="158"/>
        <end position="177"/>
    </location>
</feature>
<dbReference type="PANTHER" id="PTHR22984:SF25">
    <property type="entry name" value="PROTEIN KINASE DOMAIN-CONTAINING PROTEIN"/>
    <property type="match status" value="1"/>
</dbReference>
<keyword evidence="7" id="KW-0547">Nucleotide-binding</keyword>
<feature type="domain" description="Protein kinase" evidence="14">
    <location>
        <begin position="228"/>
        <end position="493"/>
    </location>
</feature>
<dbReference type="SMART" id="SM00220">
    <property type="entry name" value="S_TKc"/>
    <property type="match status" value="1"/>
</dbReference>
<dbReference type="GO" id="GO:0004674">
    <property type="term" value="F:protein serine/threonine kinase activity"/>
    <property type="evidence" value="ECO:0007669"/>
    <property type="project" value="UniProtKB-KW"/>
</dbReference>
<comment type="catalytic activity">
    <reaction evidence="11">
        <text>L-threonyl-[protein] + ATP = O-phospho-L-threonyl-[protein] + ADP + H(+)</text>
        <dbReference type="Rhea" id="RHEA:46608"/>
        <dbReference type="Rhea" id="RHEA-COMP:11060"/>
        <dbReference type="Rhea" id="RHEA-COMP:11605"/>
        <dbReference type="ChEBI" id="CHEBI:15378"/>
        <dbReference type="ChEBI" id="CHEBI:30013"/>
        <dbReference type="ChEBI" id="CHEBI:30616"/>
        <dbReference type="ChEBI" id="CHEBI:61977"/>
        <dbReference type="ChEBI" id="CHEBI:456216"/>
        <dbReference type="EC" id="2.7.11.1"/>
    </reaction>
</comment>
<evidence type="ECO:0000313" key="15">
    <source>
        <dbReference type="EMBL" id="KAK7938483.1"/>
    </source>
</evidence>
<feature type="compositionally biased region" description="Basic residues" evidence="13">
    <location>
        <begin position="99"/>
        <end position="109"/>
    </location>
</feature>
<protein>
    <recommendedName>
        <fullName evidence="4">Serine/threonine-protein kinase 1</fullName>
        <ecNumber evidence="3">2.7.11.1</ecNumber>
    </recommendedName>
</protein>
<keyword evidence="8" id="KW-0418">Kinase</keyword>
<dbReference type="GO" id="GO:0005737">
    <property type="term" value="C:cytoplasm"/>
    <property type="evidence" value="ECO:0007669"/>
    <property type="project" value="TreeGrafter"/>
</dbReference>
<evidence type="ECO:0000256" key="2">
    <source>
        <dbReference type="ARBA" id="ARBA00005505"/>
    </source>
</evidence>
<organism evidence="15 16">
    <name type="scientific">Mugilogobius chulae</name>
    <name type="common">yellowstripe goby</name>
    <dbReference type="NCBI Taxonomy" id="88201"/>
    <lineage>
        <taxon>Eukaryota</taxon>
        <taxon>Metazoa</taxon>
        <taxon>Chordata</taxon>
        <taxon>Craniata</taxon>
        <taxon>Vertebrata</taxon>
        <taxon>Euteleostomi</taxon>
        <taxon>Actinopterygii</taxon>
        <taxon>Neopterygii</taxon>
        <taxon>Teleostei</taxon>
        <taxon>Neoteleostei</taxon>
        <taxon>Acanthomorphata</taxon>
        <taxon>Gobiaria</taxon>
        <taxon>Gobiiformes</taxon>
        <taxon>Gobioidei</taxon>
        <taxon>Gobiidae</taxon>
        <taxon>Gobionellinae</taxon>
        <taxon>Mugilogobius</taxon>
    </lineage>
</organism>
<keyword evidence="9" id="KW-0067">ATP-binding</keyword>
<evidence type="ECO:0000256" key="13">
    <source>
        <dbReference type="SAM" id="MobiDB-lite"/>
    </source>
</evidence>
<comment type="caution">
    <text evidence="15">The sequence shown here is derived from an EMBL/GenBank/DDBJ whole genome shotgun (WGS) entry which is preliminary data.</text>
</comment>
<dbReference type="InterPro" id="IPR051138">
    <property type="entry name" value="PIM_Ser/Thr_kinase"/>
</dbReference>
<evidence type="ECO:0000256" key="10">
    <source>
        <dbReference type="ARBA" id="ARBA00023200"/>
    </source>
</evidence>
<dbReference type="InterPro" id="IPR008271">
    <property type="entry name" value="Ser/Thr_kinase_AS"/>
</dbReference>
<dbReference type="Pfam" id="PF00069">
    <property type="entry name" value="Pkinase"/>
    <property type="match status" value="1"/>
</dbReference>
<dbReference type="AlphaFoldDB" id="A0AAW0PRZ6"/>
<evidence type="ECO:0000313" key="16">
    <source>
        <dbReference type="Proteomes" id="UP001460270"/>
    </source>
</evidence>
<accession>A0AAW0PRZ6</accession>
<comment type="subcellular location">
    <subcellularLocation>
        <location evidence="1">Host cytoplasm</location>
    </subcellularLocation>
</comment>
<dbReference type="PROSITE" id="PS50011">
    <property type="entry name" value="PROTEIN_KINASE_DOM"/>
    <property type="match status" value="1"/>
</dbReference>
<evidence type="ECO:0000256" key="3">
    <source>
        <dbReference type="ARBA" id="ARBA00012513"/>
    </source>
</evidence>
<name>A0AAW0PRZ6_9GOBI</name>
<proteinExistence type="inferred from homology"/>
<dbReference type="Proteomes" id="UP001460270">
    <property type="component" value="Unassembled WGS sequence"/>
</dbReference>
<gene>
    <name evidence="15" type="ORF">WMY93_001809</name>
</gene>
<reference evidence="16" key="1">
    <citation type="submission" date="2024-04" db="EMBL/GenBank/DDBJ databases">
        <title>Salinicola lusitanus LLJ914,a marine bacterium isolated from the Okinawa Trough.</title>
        <authorList>
            <person name="Li J."/>
        </authorList>
    </citation>
    <scope>NUCLEOTIDE SEQUENCE [LARGE SCALE GENOMIC DNA]</scope>
</reference>
<evidence type="ECO:0000256" key="12">
    <source>
        <dbReference type="ARBA" id="ARBA00048679"/>
    </source>
</evidence>
<dbReference type="InterPro" id="IPR000719">
    <property type="entry name" value="Prot_kinase_dom"/>
</dbReference>
<dbReference type="InterPro" id="IPR011009">
    <property type="entry name" value="Kinase-like_dom_sf"/>
</dbReference>
<dbReference type="EMBL" id="JBBPFD010000002">
    <property type="protein sequence ID" value="KAK7938483.1"/>
    <property type="molecule type" value="Genomic_DNA"/>
</dbReference>
<dbReference type="PANTHER" id="PTHR22984">
    <property type="entry name" value="SERINE/THREONINE-PROTEIN KINASE PIM"/>
    <property type="match status" value="1"/>
</dbReference>
<keyword evidence="6" id="KW-0808">Transferase</keyword>